<comment type="caution">
    <text evidence="1">The sequence shown here is derived from an EMBL/GenBank/DDBJ whole genome shotgun (WGS) entry which is preliminary data.</text>
</comment>
<proteinExistence type="predicted"/>
<evidence type="ECO:0000313" key="1">
    <source>
        <dbReference type="EMBL" id="OXM45323.1"/>
    </source>
</evidence>
<protein>
    <recommendedName>
        <fullName evidence="3">PE domain-containing protein</fullName>
    </recommendedName>
</protein>
<dbReference type="AlphaFoldDB" id="A0A229RF75"/>
<keyword evidence="2" id="KW-1185">Reference proteome</keyword>
<evidence type="ECO:0008006" key="3">
    <source>
        <dbReference type="Google" id="ProtNLM"/>
    </source>
</evidence>
<accession>A0A229RF75</accession>
<evidence type="ECO:0000313" key="2">
    <source>
        <dbReference type="Proteomes" id="UP000215563"/>
    </source>
</evidence>
<reference evidence="1 2" key="1">
    <citation type="submission" date="2017-07" db="EMBL/GenBank/DDBJ databases">
        <title>Amycolatopsis alba DSM 44262 Genome sequencing and assembly.</title>
        <authorList>
            <person name="Kaur N."/>
            <person name="Mayilraj S."/>
        </authorList>
    </citation>
    <scope>NUCLEOTIDE SEQUENCE [LARGE SCALE GENOMIC DNA]</scope>
    <source>
        <strain evidence="1 2">DSM 44262</strain>
    </source>
</reference>
<dbReference type="RefSeq" id="WP_020635523.1">
    <property type="nucleotide sequence ID" value="NZ_KB913032.1"/>
</dbReference>
<gene>
    <name evidence="1" type="ORF">CFP75_30655</name>
</gene>
<dbReference type="Proteomes" id="UP000215563">
    <property type="component" value="Unassembled WGS sequence"/>
</dbReference>
<organism evidence="1 2">
    <name type="scientific">Amycolatopsis alba DSM 44262</name>
    <dbReference type="NCBI Taxonomy" id="1125972"/>
    <lineage>
        <taxon>Bacteria</taxon>
        <taxon>Bacillati</taxon>
        <taxon>Actinomycetota</taxon>
        <taxon>Actinomycetes</taxon>
        <taxon>Pseudonocardiales</taxon>
        <taxon>Pseudonocardiaceae</taxon>
        <taxon>Amycolatopsis</taxon>
    </lineage>
</organism>
<name>A0A229RF75_AMYAL</name>
<dbReference type="EMBL" id="NMQU01000104">
    <property type="protein sequence ID" value="OXM45323.1"/>
    <property type="molecule type" value="Genomic_DNA"/>
</dbReference>
<sequence>MPDLEVDLAELQVAAKGLAEAGDLVMGACAGAGMVDITDIPAPASVIPRSDGKGNYTSPKLEAPDNAFGRELGFANVARAYDEYRLMLEGQLRTLGEHTLGLSEALNQVAGLYGAADQWRG</sequence>